<organism evidence="3 4">
    <name type="scientific">Nocardia fluminea</name>
    <dbReference type="NCBI Taxonomy" id="134984"/>
    <lineage>
        <taxon>Bacteria</taxon>
        <taxon>Bacillati</taxon>
        <taxon>Actinomycetota</taxon>
        <taxon>Actinomycetes</taxon>
        <taxon>Mycobacteriales</taxon>
        <taxon>Nocardiaceae</taxon>
        <taxon>Nocardia</taxon>
    </lineage>
</organism>
<dbReference type="PANTHER" id="PTHR46797">
    <property type="entry name" value="HTH-TYPE TRANSCRIPTIONAL REGULATOR"/>
    <property type="match status" value="1"/>
</dbReference>
<keyword evidence="1" id="KW-0238">DNA-binding</keyword>
<dbReference type="Proteomes" id="UP000233766">
    <property type="component" value="Unassembled WGS sequence"/>
</dbReference>
<gene>
    <name evidence="3" type="ORF">ATK86_5605</name>
</gene>
<name>A0A2N3VHQ0_9NOCA</name>
<dbReference type="GO" id="GO:0005829">
    <property type="term" value="C:cytosol"/>
    <property type="evidence" value="ECO:0007669"/>
    <property type="project" value="TreeGrafter"/>
</dbReference>
<evidence type="ECO:0000313" key="4">
    <source>
        <dbReference type="Proteomes" id="UP000233766"/>
    </source>
</evidence>
<dbReference type="GO" id="GO:0003677">
    <property type="term" value="F:DNA binding"/>
    <property type="evidence" value="ECO:0007669"/>
    <property type="project" value="UniProtKB-KW"/>
</dbReference>
<dbReference type="PANTHER" id="PTHR46797:SF1">
    <property type="entry name" value="METHYLPHOSPHONATE SYNTHASE"/>
    <property type="match status" value="1"/>
</dbReference>
<proteinExistence type="predicted"/>
<dbReference type="InterPro" id="IPR011051">
    <property type="entry name" value="RmlC_Cupin_sf"/>
</dbReference>
<dbReference type="SUPFAM" id="SSF51182">
    <property type="entry name" value="RmlC-like cupins"/>
    <property type="match status" value="1"/>
</dbReference>
<reference evidence="3 4" key="1">
    <citation type="submission" date="2017-12" db="EMBL/GenBank/DDBJ databases">
        <title>Sequencing the genomes of 1000 Actinobacteria strains.</title>
        <authorList>
            <person name="Klenk H.-P."/>
        </authorList>
    </citation>
    <scope>NUCLEOTIDE SEQUENCE [LARGE SCALE GENOMIC DNA]</scope>
    <source>
        <strain evidence="3 4">DSM 44489</strain>
    </source>
</reference>
<dbReference type="SMART" id="SM00530">
    <property type="entry name" value="HTH_XRE"/>
    <property type="match status" value="1"/>
</dbReference>
<dbReference type="InterPro" id="IPR014710">
    <property type="entry name" value="RmlC-like_jellyroll"/>
</dbReference>
<dbReference type="CDD" id="cd02209">
    <property type="entry name" value="cupin_XRE_C"/>
    <property type="match status" value="1"/>
</dbReference>
<dbReference type="CDD" id="cd00093">
    <property type="entry name" value="HTH_XRE"/>
    <property type="match status" value="1"/>
</dbReference>
<dbReference type="Pfam" id="PF01381">
    <property type="entry name" value="HTH_3"/>
    <property type="match status" value="1"/>
</dbReference>
<dbReference type="GO" id="GO:0003700">
    <property type="term" value="F:DNA-binding transcription factor activity"/>
    <property type="evidence" value="ECO:0007669"/>
    <property type="project" value="TreeGrafter"/>
</dbReference>
<evidence type="ECO:0000256" key="1">
    <source>
        <dbReference type="ARBA" id="ARBA00023125"/>
    </source>
</evidence>
<dbReference type="OrthoDB" id="3172468at2"/>
<dbReference type="InterPro" id="IPR001387">
    <property type="entry name" value="Cro/C1-type_HTH"/>
</dbReference>
<dbReference type="EMBL" id="PJMW01000002">
    <property type="protein sequence ID" value="PKV81144.1"/>
    <property type="molecule type" value="Genomic_DNA"/>
</dbReference>
<feature type="domain" description="HTH cro/C1-type" evidence="2">
    <location>
        <begin position="5"/>
        <end position="59"/>
    </location>
</feature>
<dbReference type="Gene3D" id="1.10.260.40">
    <property type="entry name" value="lambda repressor-like DNA-binding domains"/>
    <property type="match status" value="1"/>
</dbReference>
<dbReference type="Gene3D" id="2.60.120.10">
    <property type="entry name" value="Jelly Rolls"/>
    <property type="match status" value="1"/>
</dbReference>
<dbReference type="PROSITE" id="PS50943">
    <property type="entry name" value="HTH_CROC1"/>
    <property type="match status" value="1"/>
</dbReference>
<evidence type="ECO:0000313" key="3">
    <source>
        <dbReference type="EMBL" id="PKV81144.1"/>
    </source>
</evidence>
<dbReference type="Pfam" id="PF07883">
    <property type="entry name" value="Cupin_2"/>
    <property type="match status" value="1"/>
</dbReference>
<dbReference type="InterPro" id="IPR050807">
    <property type="entry name" value="TransReg_Diox_bact_type"/>
</dbReference>
<dbReference type="AlphaFoldDB" id="A0A2N3VHQ0"/>
<comment type="caution">
    <text evidence="3">The sequence shown here is derived from an EMBL/GenBank/DDBJ whole genome shotgun (WGS) entry which is preliminary data.</text>
</comment>
<accession>A0A2N3VHQ0</accession>
<dbReference type="RefSeq" id="WP_062991533.1">
    <property type="nucleotide sequence ID" value="NZ_PJMW01000002.1"/>
</dbReference>
<dbReference type="SUPFAM" id="SSF47413">
    <property type="entry name" value="lambda repressor-like DNA-binding domains"/>
    <property type="match status" value="1"/>
</dbReference>
<protein>
    <submittedName>
        <fullName evidence="3">XRE family transcriptional regulator</fullName>
    </submittedName>
</protein>
<keyword evidence="4" id="KW-1185">Reference proteome</keyword>
<sequence length="178" mass="19745">MTSLVRAVRRQRGLTLDDIAQRTGLTKSYLSKIERERSTPSIAVAIKVAAALEVEVGQLFAADTESQSFVVDRLPEEGDKATHLRMLGASMLGKTMSPFVLDPRRDDADLDHAEHPGQELVYVLQGQIDLHYRDEVTPMSQGDSAYFDSSVAHRIRARGRAKTRVLVVVHDQPGATHR</sequence>
<dbReference type="InterPro" id="IPR010982">
    <property type="entry name" value="Lambda_DNA-bd_dom_sf"/>
</dbReference>
<dbReference type="InterPro" id="IPR013096">
    <property type="entry name" value="Cupin_2"/>
</dbReference>
<evidence type="ECO:0000259" key="2">
    <source>
        <dbReference type="PROSITE" id="PS50943"/>
    </source>
</evidence>